<reference evidence="9" key="2">
    <citation type="journal article" date="2021" name="Genome Biol. Evol.">
        <title>Developing a high-quality reference genome for a parasitic bivalve with doubly uniparental inheritance (Bivalvia: Unionida).</title>
        <authorList>
            <person name="Smith C.H."/>
        </authorList>
    </citation>
    <scope>NUCLEOTIDE SEQUENCE</scope>
    <source>
        <strain evidence="9">CHS0354</strain>
        <tissue evidence="9">Mantle</tissue>
    </source>
</reference>
<keyword evidence="4" id="KW-0808">Transferase</keyword>
<comment type="cofactor">
    <cofactor evidence="1">
        <name>Mn(2+)</name>
        <dbReference type="ChEBI" id="CHEBI:29035"/>
    </cofactor>
</comment>
<dbReference type="GO" id="GO:0004653">
    <property type="term" value="F:polypeptide N-acetylgalactosaminyltransferase activity"/>
    <property type="evidence" value="ECO:0007669"/>
    <property type="project" value="TreeGrafter"/>
</dbReference>
<dbReference type="InterPro" id="IPR027791">
    <property type="entry name" value="Galactosyl_T_C"/>
</dbReference>
<sequence>MDTCINIAHGCSLKVYLCKGTYKGNCLDRLQPLLAEIKKDRKTVAMGVLDYIHQDSMEYIYREGHMIKYGFDWNLKFFETIFRKDEIGRTPEEIRPGTVMVGAAYAIDSSYFREIGAYDEAMKVWGGENLEMSWRITLCGGHLIHVPCSHIGHIARFQPYSFPGGRNEILVYNYKRAIEVWMEPEYKIFVYDHFPEMKQLKGSHFRANYTTPALG</sequence>
<gene>
    <name evidence="9" type="ORF">CHS0354_038300</name>
</gene>
<proteinExistence type="predicted"/>
<name>A0AAE0TDH1_9BIVA</name>
<dbReference type="SUPFAM" id="SSF53448">
    <property type="entry name" value="Nucleotide-diphospho-sugar transferases"/>
    <property type="match status" value="1"/>
</dbReference>
<evidence type="ECO:0000256" key="4">
    <source>
        <dbReference type="ARBA" id="ARBA00022679"/>
    </source>
</evidence>
<evidence type="ECO:0000256" key="2">
    <source>
        <dbReference type="ARBA" id="ARBA00004922"/>
    </source>
</evidence>
<reference evidence="9" key="1">
    <citation type="journal article" date="2021" name="Genome Biol. Evol.">
        <title>A High-Quality Reference Genome for a Parasitic Bivalve with Doubly Uniparental Inheritance (Bivalvia: Unionida).</title>
        <authorList>
            <person name="Smith C.H."/>
        </authorList>
    </citation>
    <scope>NUCLEOTIDE SEQUENCE</scope>
    <source>
        <strain evidence="9">CHS0354</strain>
    </source>
</reference>
<evidence type="ECO:0000313" key="9">
    <source>
        <dbReference type="EMBL" id="KAK3607870.1"/>
    </source>
</evidence>
<keyword evidence="7" id="KW-0464">Manganese</keyword>
<evidence type="ECO:0000256" key="6">
    <source>
        <dbReference type="ARBA" id="ARBA00023157"/>
    </source>
</evidence>
<organism evidence="9 10">
    <name type="scientific">Potamilus streckersoni</name>
    <dbReference type="NCBI Taxonomy" id="2493646"/>
    <lineage>
        <taxon>Eukaryota</taxon>
        <taxon>Metazoa</taxon>
        <taxon>Spiralia</taxon>
        <taxon>Lophotrochozoa</taxon>
        <taxon>Mollusca</taxon>
        <taxon>Bivalvia</taxon>
        <taxon>Autobranchia</taxon>
        <taxon>Heteroconchia</taxon>
        <taxon>Palaeoheterodonta</taxon>
        <taxon>Unionida</taxon>
        <taxon>Unionoidea</taxon>
        <taxon>Unionidae</taxon>
        <taxon>Ambleminae</taxon>
        <taxon>Lampsilini</taxon>
        <taxon>Potamilus</taxon>
    </lineage>
</organism>
<dbReference type="InterPro" id="IPR029044">
    <property type="entry name" value="Nucleotide-diphossugar_trans"/>
</dbReference>
<evidence type="ECO:0000256" key="5">
    <source>
        <dbReference type="ARBA" id="ARBA00022723"/>
    </source>
</evidence>
<accession>A0AAE0TDH1</accession>
<evidence type="ECO:0000313" key="10">
    <source>
        <dbReference type="Proteomes" id="UP001195483"/>
    </source>
</evidence>
<reference evidence="9" key="3">
    <citation type="submission" date="2023-05" db="EMBL/GenBank/DDBJ databases">
        <authorList>
            <person name="Smith C.H."/>
        </authorList>
    </citation>
    <scope>NUCLEOTIDE SEQUENCE</scope>
    <source>
        <strain evidence="9">CHS0354</strain>
        <tissue evidence="9">Mantle</tissue>
    </source>
</reference>
<dbReference type="GO" id="GO:0005794">
    <property type="term" value="C:Golgi apparatus"/>
    <property type="evidence" value="ECO:0007669"/>
    <property type="project" value="TreeGrafter"/>
</dbReference>
<dbReference type="GO" id="GO:0006493">
    <property type="term" value="P:protein O-linked glycosylation"/>
    <property type="evidence" value="ECO:0007669"/>
    <property type="project" value="TreeGrafter"/>
</dbReference>
<comment type="caution">
    <text evidence="9">The sequence shown here is derived from an EMBL/GenBank/DDBJ whole genome shotgun (WGS) entry which is preliminary data.</text>
</comment>
<evidence type="ECO:0000256" key="7">
    <source>
        <dbReference type="ARBA" id="ARBA00023211"/>
    </source>
</evidence>
<evidence type="ECO:0000256" key="3">
    <source>
        <dbReference type="ARBA" id="ARBA00022676"/>
    </source>
</evidence>
<feature type="domain" description="Galactosyltransferase C-terminal" evidence="8">
    <location>
        <begin position="98"/>
        <end position="156"/>
    </location>
</feature>
<keyword evidence="3" id="KW-0328">Glycosyltransferase</keyword>
<dbReference type="Proteomes" id="UP001195483">
    <property type="component" value="Unassembled WGS sequence"/>
</dbReference>
<dbReference type="PANTHER" id="PTHR11675:SF68">
    <property type="entry name" value="N-ACETYLGALACTOSAMINYLTRANSFERASE 7"/>
    <property type="match status" value="1"/>
</dbReference>
<dbReference type="Pfam" id="PF02709">
    <property type="entry name" value="Glyco_transf_7C"/>
    <property type="match status" value="1"/>
</dbReference>
<keyword evidence="10" id="KW-1185">Reference proteome</keyword>
<dbReference type="Gene3D" id="3.90.550.10">
    <property type="entry name" value="Spore Coat Polysaccharide Biosynthesis Protein SpsA, Chain A"/>
    <property type="match status" value="1"/>
</dbReference>
<protein>
    <recommendedName>
        <fullName evidence="8">Galactosyltransferase C-terminal domain-containing protein</fullName>
    </recommendedName>
</protein>
<dbReference type="GO" id="GO:0046872">
    <property type="term" value="F:metal ion binding"/>
    <property type="evidence" value="ECO:0007669"/>
    <property type="project" value="UniProtKB-KW"/>
</dbReference>
<keyword evidence="6" id="KW-1015">Disulfide bond</keyword>
<comment type="pathway">
    <text evidence="2">Protein modification; protein glycosylation.</text>
</comment>
<dbReference type="AlphaFoldDB" id="A0AAE0TDH1"/>
<dbReference type="EMBL" id="JAEAOA010002232">
    <property type="protein sequence ID" value="KAK3607870.1"/>
    <property type="molecule type" value="Genomic_DNA"/>
</dbReference>
<keyword evidence="5" id="KW-0479">Metal-binding</keyword>
<evidence type="ECO:0000259" key="8">
    <source>
        <dbReference type="Pfam" id="PF02709"/>
    </source>
</evidence>
<dbReference type="PANTHER" id="PTHR11675">
    <property type="entry name" value="N-ACETYLGALACTOSAMINYLTRANSFERASE"/>
    <property type="match status" value="1"/>
</dbReference>
<evidence type="ECO:0000256" key="1">
    <source>
        <dbReference type="ARBA" id="ARBA00001936"/>
    </source>
</evidence>